<feature type="compositionally biased region" description="Basic and acidic residues" evidence="6">
    <location>
        <begin position="477"/>
        <end position="486"/>
    </location>
</feature>
<dbReference type="GO" id="GO:0005730">
    <property type="term" value="C:nucleolus"/>
    <property type="evidence" value="ECO:0007669"/>
    <property type="project" value="UniProtKB-SubCell"/>
</dbReference>
<proteinExistence type="predicted"/>
<dbReference type="InterPro" id="IPR027417">
    <property type="entry name" value="P-loop_NTPase"/>
</dbReference>
<dbReference type="EMBL" id="CP119881">
    <property type="protein sequence ID" value="WFD36564.1"/>
    <property type="molecule type" value="Genomic_DNA"/>
</dbReference>
<evidence type="ECO:0000313" key="9">
    <source>
        <dbReference type="Proteomes" id="UP001219933"/>
    </source>
</evidence>
<evidence type="ECO:0000256" key="6">
    <source>
        <dbReference type="SAM" id="MobiDB-lite"/>
    </source>
</evidence>
<feature type="region of interest" description="Disordered" evidence="6">
    <location>
        <begin position="422"/>
        <end position="646"/>
    </location>
</feature>
<organism evidence="8 9">
    <name type="scientific">Malassezia cuniculi</name>
    <dbReference type="NCBI Taxonomy" id="948313"/>
    <lineage>
        <taxon>Eukaryota</taxon>
        <taxon>Fungi</taxon>
        <taxon>Dikarya</taxon>
        <taxon>Basidiomycota</taxon>
        <taxon>Ustilaginomycotina</taxon>
        <taxon>Malasseziomycetes</taxon>
        <taxon>Malasseziales</taxon>
        <taxon>Malasseziaceae</taxon>
        <taxon>Malassezia</taxon>
    </lineage>
</organism>
<dbReference type="InterPro" id="IPR006073">
    <property type="entry name" value="GTP-bd"/>
</dbReference>
<dbReference type="PROSITE" id="PS51721">
    <property type="entry name" value="G_CP"/>
    <property type="match status" value="1"/>
</dbReference>
<dbReference type="GO" id="GO:0050793">
    <property type="term" value="P:regulation of developmental process"/>
    <property type="evidence" value="ECO:0007669"/>
    <property type="project" value="UniProtKB-ARBA"/>
</dbReference>
<name>A0AAF0EWS3_9BASI</name>
<dbReference type="SUPFAM" id="SSF52540">
    <property type="entry name" value="P-loop containing nucleoside triphosphate hydrolases"/>
    <property type="match status" value="1"/>
</dbReference>
<keyword evidence="3" id="KW-0175">Coiled coil</keyword>
<dbReference type="FunFam" id="1.10.1580.10:FF:000002">
    <property type="entry name" value="Guanine nucleotide-binding protein-like 3 (nucleolar)-like"/>
    <property type="match status" value="1"/>
</dbReference>
<feature type="compositionally biased region" description="Basic and acidic residues" evidence="6">
    <location>
        <begin position="520"/>
        <end position="534"/>
    </location>
</feature>
<feature type="compositionally biased region" description="Low complexity" evidence="6">
    <location>
        <begin position="589"/>
        <end position="637"/>
    </location>
</feature>
<dbReference type="FunFam" id="3.40.50.300:FF:000571">
    <property type="entry name" value="Guanine nucleotide-binding protein-like NSN1"/>
    <property type="match status" value="1"/>
</dbReference>
<keyword evidence="2" id="KW-0547">Nucleotide-binding</keyword>
<reference evidence="8" key="1">
    <citation type="submission" date="2023-03" db="EMBL/GenBank/DDBJ databases">
        <title>Mating type loci evolution in Malassezia.</title>
        <authorList>
            <person name="Coelho M.A."/>
        </authorList>
    </citation>
    <scope>NUCLEOTIDE SEQUENCE</scope>
    <source>
        <strain evidence="8">CBS 11721</strain>
    </source>
</reference>
<gene>
    <name evidence="8" type="primary">NUG1</name>
    <name evidence="8" type="ORF">MCUN1_003447</name>
</gene>
<accession>A0AAF0EWS3</accession>
<evidence type="ECO:0000313" key="8">
    <source>
        <dbReference type="EMBL" id="WFD36564.1"/>
    </source>
</evidence>
<keyword evidence="5" id="KW-0539">Nucleus</keyword>
<feature type="compositionally biased region" description="Basic residues" evidence="6">
    <location>
        <begin position="541"/>
        <end position="554"/>
    </location>
</feature>
<evidence type="ECO:0000256" key="1">
    <source>
        <dbReference type="ARBA" id="ARBA00004604"/>
    </source>
</evidence>
<keyword evidence="4" id="KW-0342">GTP-binding</keyword>
<sequence>MGKRGRHSRGQDRGRAPARVGDIPFKNRRTACTRQTNAEMLQLDAPLPEAPSERTEAADEARARLAKLTESDNSLKAFARELRKVLEHADVLLEVLDVRDPLGCRAYALEQEAQRLGKRVVLVLNKIDLVPADVTRGWLAYLRHEFPTLPFKASTQQQRNHLAQGGDVQWRAQGSTEALAAGAEALGARAILQLIKNYSRNLNLKTSITVGIVGAPNVGKSSLINSLKRARVCSVASTPGHTKVVQGIMLDRHVRLLDCPGIVFTDAAVPAGASPEEIEAARLAALLRNVLKAELVEDPIEPVQAILARVEPSVIAEAYGIPEISSRDPQEFLLHIALQRGRLARGGVPDLDGTARSVLHDWNVGKIRFYTTPPKKHPSMTVEGVKPKGETAVEHTEGAAVLSQFSEAFDLAGLLGEADAAAFGDGHMSPPHESEPELELEPAPEMPTEETAADLTDSTLGKRVRDDSDNSDDDEERIPWRAEPARKNHFALLADDMDDEELDDDDWPEPTPKVASVQKRKNDRDLFSAAEREGMVLGRAAARRKARKDKKKRRAETELIGAVDSYMDFAEDNVPDTQPEQELPAMFRPATAPGGAAASAASAAAATTPSDASNIAPTTGPSTSFTATSAAMPTTAAADEESEEEL</sequence>
<dbReference type="Pfam" id="PF01926">
    <property type="entry name" value="MMR_HSR1"/>
    <property type="match status" value="1"/>
</dbReference>
<keyword evidence="9" id="KW-1185">Reference proteome</keyword>
<comment type="subcellular location">
    <subcellularLocation>
        <location evidence="1">Nucleus</location>
        <location evidence="1">Nucleolus</location>
    </subcellularLocation>
</comment>
<protein>
    <submittedName>
        <fullName evidence="8">Nuclear GTP-binding protein nug1</fullName>
    </submittedName>
</protein>
<dbReference type="InterPro" id="IPR030378">
    <property type="entry name" value="G_CP_dom"/>
</dbReference>
<dbReference type="PANTHER" id="PTHR11089">
    <property type="entry name" value="GTP-BINDING PROTEIN-RELATED"/>
    <property type="match status" value="1"/>
</dbReference>
<feature type="compositionally biased region" description="Acidic residues" evidence="6">
    <location>
        <begin position="436"/>
        <end position="452"/>
    </location>
</feature>
<dbReference type="CDD" id="cd04178">
    <property type="entry name" value="Nucleostemin_like"/>
    <property type="match status" value="1"/>
</dbReference>
<feature type="region of interest" description="Disordered" evidence="6">
    <location>
        <begin position="1"/>
        <end position="26"/>
    </location>
</feature>
<dbReference type="Gene3D" id="3.40.50.300">
    <property type="entry name" value="P-loop containing nucleotide triphosphate hydrolases"/>
    <property type="match status" value="1"/>
</dbReference>
<feature type="compositionally biased region" description="Acidic residues" evidence="6">
    <location>
        <begin position="495"/>
        <end position="508"/>
    </location>
</feature>
<dbReference type="InterPro" id="IPR023179">
    <property type="entry name" value="GTP-bd_ortho_bundle_sf"/>
</dbReference>
<dbReference type="GO" id="GO:0005525">
    <property type="term" value="F:GTP binding"/>
    <property type="evidence" value="ECO:0007669"/>
    <property type="project" value="UniProtKB-KW"/>
</dbReference>
<evidence type="ECO:0000256" key="4">
    <source>
        <dbReference type="ARBA" id="ARBA00023134"/>
    </source>
</evidence>
<feature type="domain" description="CP-type G" evidence="7">
    <location>
        <begin position="79"/>
        <end position="265"/>
    </location>
</feature>
<dbReference type="Gene3D" id="1.10.1580.10">
    <property type="match status" value="1"/>
</dbReference>
<dbReference type="GO" id="GO:0051239">
    <property type="term" value="P:regulation of multicellular organismal process"/>
    <property type="evidence" value="ECO:0007669"/>
    <property type="project" value="UniProtKB-ARBA"/>
</dbReference>
<dbReference type="AlphaFoldDB" id="A0AAF0EWS3"/>
<dbReference type="Proteomes" id="UP001219933">
    <property type="component" value="Chromosome 5"/>
</dbReference>
<dbReference type="PANTHER" id="PTHR11089:SF30">
    <property type="entry name" value="GUANINE NUCLEOTIDE-BINDING PROTEIN-LIKE 3 HOMOLOG"/>
    <property type="match status" value="1"/>
</dbReference>
<evidence type="ECO:0000256" key="3">
    <source>
        <dbReference type="ARBA" id="ARBA00023054"/>
    </source>
</evidence>
<evidence type="ECO:0000256" key="2">
    <source>
        <dbReference type="ARBA" id="ARBA00022741"/>
    </source>
</evidence>
<evidence type="ECO:0000256" key="5">
    <source>
        <dbReference type="ARBA" id="ARBA00023242"/>
    </source>
</evidence>
<dbReference type="InterPro" id="IPR050755">
    <property type="entry name" value="TRAFAC_YlqF/YawG_RiboMat"/>
</dbReference>
<evidence type="ECO:0000259" key="7">
    <source>
        <dbReference type="PROSITE" id="PS51721"/>
    </source>
</evidence>